<dbReference type="InterPro" id="IPR011992">
    <property type="entry name" value="EF-hand-dom_pair"/>
</dbReference>
<protein>
    <submittedName>
        <fullName evidence="4">EF-hand domain-containing protein</fullName>
    </submittedName>
</protein>
<name>A0A183SPT6_SCHSO</name>
<dbReference type="InterPro" id="IPR056587">
    <property type="entry name" value="EF_EFCAB10_C"/>
</dbReference>
<evidence type="ECO:0000313" key="4">
    <source>
        <dbReference type="WBParaSite" id="SSLN_0000643101-mRNA-1"/>
    </source>
</evidence>
<dbReference type="SUPFAM" id="SSF47473">
    <property type="entry name" value="EF-hand"/>
    <property type="match status" value="1"/>
</dbReference>
<feature type="domain" description="EF-hand" evidence="1">
    <location>
        <begin position="22"/>
        <end position="57"/>
    </location>
</feature>
<dbReference type="Pfam" id="PF24548">
    <property type="entry name" value="EF_EFCAB10_C"/>
    <property type="match status" value="1"/>
</dbReference>
<dbReference type="Gene3D" id="1.10.238.10">
    <property type="entry name" value="EF-hand"/>
    <property type="match status" value="1"/>
</dbReference>
<reference evidence="4" key="1">
    <citation type="submission" date="2016-06" db="UniProtKB">
        <authorList>
            <consortium name="WormBaseParasite"/>
        </authorList>
    </citation>
    <scope>IDENTIFICATION</scope>
</reference>
<dbReference type="Proteomes" id="UP000275846">
    <property type="component" value="Unassembled WGS sequence"/>
</dbReference>
<dbReference type="InterPro" id="IPR002048">
    <property type="entry name" value="EF_hand_dom"/>
</dbReference>
<dbReference type="InterPro" id="IPR039879">
    <property type="entry name" value="EFC10"/>
</dbReference>
<proteinExistence type="predicted"/>
<dbReference type="OrthoDB" id="10260455at2759"/>
<keyword evidence="3" id="KW-1185">Reference proteome</keyword>
<evidence type="ECO:0000313" key="3">
    <source>
        <dbReference type="Proteomes" id="UP000275846"/>
    </source>
</evidence>
<dbReference type="AlphaFoldDB" id="A0A183SPT6"/>
<gene>
    <name evidence="2" type="ORF">SSLN_LOCUS6234</name>
</gene>
<evidence type="ECO:0000259" key="1">
    <source>
        <dbReference type="PROSITE" id="PS50222"/>
    </source>
</evidence>
<dbReference type="PANTHER" id="PTHR21847:SF1">
    <property type="entry name" value="EF-HAND CALCIUM-BINDING DOMAIN-CONTAINING PROTEIN 10"/>
    <property type="match status" value="1"/>
</dbReference>
<accession>A0A183SPT6</accession>
<dbReference type="EMBL" id="UYSU01033601">
    <property type="protein sequence ID" value="VDL92619.1"/>
    <property type="molecule type" value="Genomic_DNA"/>
</dbReference>
<sequence>MVDHLQKLQAAQRDEGDNPFIFTLENAESLFDMLDPNANGFISFEQYKHGLETLGITIYDSLPLGIGTNQITKKTFLEEA</sequence>
<dbReference type="WBParaSite" id="SSLN_0000643101-mRNA-1">
    <property type="protein sequence ID" value="SSLN_0000643101-mRNA-1"/>
    <property type="gene ID" value="SSLN_0000643101"/>
</dbReference>
<dbReference type="STRING" id="70667.A0A183SPT6"/>
<reference evidence="2 3" key="2">
    <citation type="submission" date="2018-11" db="EMBL/GenBank/DDBJ databases">
        <authorList>
            <consortium name="Pathogen Informatics"/>
        </authorList>
    </citation>
    <scope>NUCLEOTIDE SEQUENCE [LARGE SCALE GENOMIC DNA]</scope>
    <source>
        <strain evidence="2 3">NST_G2</strain>
    </source>
</reference>
<organism evidence="4">
    <name type="scientific">Schistocephalus solidus</name>
    <name type="common">Tapeworm</name>
    <dbReference type="NCBI Taxonomy" id="70667"/>
    <lineage>
        <taxon>Eukaryota</taxon>
        <taxon>Metazoa</taxon>
        <taxon>Spiralia</taxon>
        <taxon>Lophotrochozoa</taxon>
        <taxon>Platyhelminthes</taxon>
        <taxon>Cestoda</taxon>
        <taxon>Eucestoda</taxon>
        <taxon>Diphyllobothriidea</taxon>
        <taxon>Diphyllobothriidae</taxon>
        <taxon>Schistocephalus</taxon>
    </lineage>
</organism>
<dbReference type="GO" id="GO:0005509">
    <property type="term" value="F:calcium ion binding"/>
    <property type="evidence" value="ECO:0007669"/>
    <property type="project" value="InterPro"/>
</dbReference>
<dbReference type="PANTHER" id="PTHR21847">
    <property type="entry name" value="EF-HAND CALCIUM-BINDING DOMAIN-CONTAINING PROTEIN 10"/>
    <property type="match status" value="1"/>
</dbReference>
<evidence type="ECO:0000313" key="2">
    <source>
        <dbReference type="EMBL" id="VDL92619.1"/>
    </source>
</evidence>
<dbReference type="PROSITE" id="PS50222">
    <property type="entry name" value="EF_HAND_2"/>
    <property type="match status" value="1"/>
</dbReference>